<evidence type="ECO:0000259" key="1">
    <source>
        <dbReference type="Pfam" id="PF13472"/>
    </source>
</evidence>
<dbReference type="PANTHER" id="PTHR14209">
    <property type="entry name" value="ISOAMYL ACETATE-HYDROLYZING ESTERASE 1"/>
    <property type="match status" value="1"/>
</dbReference>
<reference evidence="2 3" key="1">
    <citation type="submission" date="2019-06" db="EMBL/GenBank/DDBJ databases">
        <title>Genome Sequence of the Brown Rot Fungal Pathogen Monilinia fructicola.</title>
        <authorList>
            <person name="De Miccolis Angelini R.M."/>
            <person name="Landi L."/>
            <person name="Abate D."/>
            <person name="Pollastro S."/>
            <person name="Romanazzi G."/>
            <person name="Faretra F."/>
        </authorList>
    </citation>
    <scope>NUCLEOTIDE SEQUENCE [LARGE SCALE GENOMIC DNA]</scope>
    <source>
        <strain evidence="2 3">Mfrc123</strain>
    </source>
</reference>
<dbReference type="Pfam" id="PF13472">
    <property type="entry name" value="Lipase_GDSL_2"/>
    <property type="match status" value="1"/>
</dbReference>
<dbReference type="CDD" id="cd01838">
    <property type="entry name" value="Isoamyl_acetate_hydrolase_like"/>
    <property type="match status" value="1"/>
</dbReference>
<dbReference type="InterPro" id="IPR036514">
    <property type="entry name" value="SGNH_hydro_sf"/>
</dbReference>
<feature type="domain" description="SGNH hydrolase-type esterase" evidence="1">
    <location>
        <begin position="65"/>
        <end position="269"/>
    </location>
</feature>
<dbReference type="InterPro" id="IPR013830">
    <property type="entry name" value="SGNH_hydro"/>
</dbReference>
<name>A0A5M9JZR6_MONFR</name>
<protein>
    <recommendedName>
        <fullName evidence="1">SGNH hydrolase-type esterase domain-containing protein</fullName>
    </recommendedName>
</protein>
<dbReference type="Proteomes" id="UP000322873">
    <property type="component" value="Unassembled WGS sequence"/>
</dbReference>
<dbReference type="SUPFAM" id="SSF52266">
    <property type="entry name" value="SGNH hydrolase"/>
    <property type="match status" value="1"/>
</dbReference>
<gene>
    <name evidence="2" type="ORF">EYC84_002086</name>
</gene>
<dbReference type="VEuPathDB" id="FungiDB:MFRU_060g00370"/>
<evidence type="ECO:0000313" key="3">
    <source>
        <dbReference type="Proteomes" id="UP000322873"/>
    </source>
</evidence>
<evidence type="ECO:0000313" key="2">
    <source>
        <dbReference type="EMBL" id="KAA8572175.1"/>
    </source>
</evidence>
<dbReference type="InterPro" id="IPR045136">
    <property type="entry name" value="Iah1-like"/>
</dbReference>
<dbReference type="EMBL" id="VICG01000005">
    <property type="protein sequence ID" value="KAA8572175.1"/>
    <property type="molecule type" value="Genomic_DNA"/>
</dbReference>
<dbReference type="PANTHER" id="PTHR14209:SF19">
    <property type="entry name" value="ISOAMYL ACETATE-HYDROLYZING ESTERASE 1 HOMOLOG"/>
    <property type="match status" value="1"/>
</dbReference>
<dbReference type="Gene3D" id="3.40.50.1110">
    <property type="entry name" value="SGNH hydrolase"/>
    <property type="match status" value="1"/>
</dbReference>
<comment type="caution">
    <text evidence="2">The sequence shown here is derived from an EMBL/GenBank/DDBJ whole genome shotgun (WGS) entry which is preliminary data.</text>
</comment>
<dbReference type="AlphaFoldDB" id="A0A5M9JZR6"/>
<sequence length="304" mass="34794">MSSYVEHDHEDMPRTMFPVHSIDTVLSNPKFQRRRAQLVLITDCVFLINILGDRLNMAPYDQFILFGDSITQGSNDPNGFSFASALQNAYARKLDIVNRGFAGYNTNHALEVLPQFFPTPEQARVRFLLIFLGANDLSRGPFMNQYVPLHQFTENLKKIISHPLVKAHNPSIILVTPAPVDEATCKDTNVEWGVSDEPRRVKDTRDYRNAVKKIGEDEKLAVVDIWSKFMSSCGWNEGDDVTKMPGLEDERLRKLLYDGLHFSGEGYKILFEEVTKCIAEKIPDQTPEKLDNVLKMQWERDLGW</sequence>
<keyword evidence="3" id="KW-1185">Reference proteome</keyword>
<proteinExistence type="predicted"/>
<organism evidence="2 3">
    <name type="scientific">Monilinia fructicola</name>
    <name type="common">Brown rot fungus</name>
    <name type="synonym">Ciboria fructicola</name>
    <dbReference type="NCBI Taxonomy" id="38448"/>
    <lineage>
        <taxon>Eukaryota</taxon>
        <taxon>Fungi</taxon>
        <taxon>Dikarya</taxon>
        <taxon>Ascomycota</taxon>
        <taxon>Pezizomycotina</taxon>
        <taxon>Leotiomycetes</taxon>
        <taxon>Helotiales</taxon>
        <taxon>Sclerotiniaceae</taxon>
        <taxon>Monilinia</taxon>
    </lineage>
</organism>
<accession>A0A5M9JZR6</accession>